<dbReference type="GO" id="GO:0005216">
    <property type="term" value="F:monoatomic ion channel activity"/>
    <property type="evidence" value="ECO:0007669"/>
    <property type="project" value="InterPro"/>
</dbReference>
<evidence type="ECO:0000256" key="8">
    <source>
        <dbReference type="RuleBase" id="RU003792"/>
    </source>
</evidence>
<dbReference type="EMBL" id="CAMXCT020000001">
    <property type="protein sequence ID" value="CAL1125109.1"/>
    <property type="molecule type" value="Genomic_DNA"/>
</dbReference>
<dbReference type="PRINTS" id="PR00169">
    <property type="entry name" value="KCHANNEL"/>
</dbReference>
<dbReference type="PANTHER" id="PTHR11142:SF0">
    <property type="entry name" value="TRNA PSEUDOURIDINE SYNTHASE-LIKE 1"/>
    <property type="match status" value="1"/>
</dbReference>
<dbReference type="InterPro" id="IPR027359">
    <property type="entry name" value="Volt_channel_dom_sf"/>
</dbReference>
<keyword evidence="4 8" id="KW-0819">tRNA processing</keyword>
<evidence type="ECO:0000256" key="4">
    <source>
        <dbReference type="ARBA" id="ARBA00022694"/>
    </source>
</evidence>
<dbReference type="InterPro" id="IPR020103">
    <property type="entry name" value="PsdUridine_synth_cat_dom_sf"/>
</dbReference>
<feature type="transmembrane region" description="Helical" evidence="9">
    <location>
        <begin position="437"/>
        <end position="454"/>
    </location>
</feature>
<dbReference type="PANTHER" id="PTHR11142">
    <property type="entry name" value="PSEUDOURIDYLATE SYNTHASE"/>
    <property type="match status" value="1"/>
</dbReference>
<comment type="catalytic activity">
    <reaction evidence="8">
        <text>uridine(38/39/40) in tRNA = pseudouridine(38/39/40) in tRNA</text>
        <dbReference type="Rhea" id="RHEA:22376"/>
        <dbReference type="Rhea" id="RHEA-COMP:10085"/>
        <dbReference type="Rhea" id="RHEA-COMP:10087"/>
        <dbReference type="ChEBI" id="CHEBI:65314"/>
        <dbReference type="ChEBI" id="CHEBI:65315"/>
        <dbReference type="EC" id="5.4.99.12"/>
    </reaction>
</comment>
<dbReference type="InterPro" id="IPR005821">
    <property type="entry name" value="Ion_trans_dom"/>
</dbReference>
<sequence length="498" mass="55986">MRNIKLTLRYDGKAYSGWQAQRDRRTVQGTVTETLEKITCQPVRLFGSSRTDAGVHAYGQVANFHTETHLTCDVLRQAANAELPKDIQVVEVAEVTESFHAISDAIRKRYRYVLDDGNPGDLFRRNYTWHVRSKLNVEAMHRGAQHLLGKHDFRSFETHYPNRTTSVRTILDIEARRADDERGSFVHVEVEADGFLYNMVRTIVGTLVDVGLGRQQEIWPAEVLAALDRSAAGMTAPPQGLFLLWIDYGEGAGQGGNQSNGQGAAMDLKGMVERADTLPGRIFDLVIEGLILVSLVSFSIDTIPNLSQDTRYWLNVVEVITVSLFTIEYGLRILVADNRLKYIFSFYGILDLLAVLPFYISAELDLRSARAFRLLRFVRVLKLTRYTDALSRMRRAFVDIREELILFCVVSGLLIFMASVGIYYFERDAQPDKFTSIFHCMWWSIITLTTVGYGDAYPVTPGGRVFTAIIVIISLGFVAVPTGLFAAALTKTAKVDDL</sequence>
<feature type="transmembrane region" description="Helical" evidence="9">
    <location>
        <begin position="404"/>
        <end position="425"/>
    </location>
</feature>
<accession>A0A9P1FCK5</accession>
<proteinExistence type="inferred from homology"/>
<dbReference type="SUPFAM" id="SSF55120">
    <property type="entry name" value="Pseudouridine synthase"/>
    <property type="match status" value="1"/>
</dbReference>
<comment type="caution">
    <text evidence="12">The sequence shown here is derived from an EMBL/GenBank/DDBJ whole genome shotgun (WGS) entry which is preliminary data.</text>
</comment>
<feature type="transmembrane region" description="Helical" evidence="9">
    <location>
        <begin position="466"/>
        <end position="489"/>
    </location>
</feature>
<evidence type="ECO:0000256" key="1">
    <source>
        <dbReference type="ARBA" id="ARBA00004141"/>
    </source>
</evidence>
<dbReference type="OrthoDB" id="415460at2759"/>
<dbReference type="HAMAP" id="MF_00171">
    <property type="entry name" value="TruA"/>
    <property type="match status" value="1"/>
</dbReference>
<name>A0A9P1FCK5_9DINO</name>
<dbReference type="GO" id="GO:0016020">
    <property type="term" value="C:membrane"/>
    <property type="evidence" value="ECO:0007669"/>
    <property type="project" value="UniProtKB-SubCell"/>
</dbReference>
<feature type="domain" description="Pseudouridine synthase I TruA alpha/beta" evidence="11">
    <location>
        <begin position="144"/>
        <end position="248"/>
    </location>
</feature>
<evidence type="ECO:0000313" key="14">
    <source>
        <dbReference type="Proteomes" id="UP001152797"/>
    </source>
</evidence>
<dbReference type="Gene3D" id="3.30.70.580">
    <property type="entry name" value="Pseudouridine synthase I, catalytic domain, N-terminal subdomain"/>
    <property type="match status" value="1"/>
</dbReference>
<comment type="similarity">
    <text evidence="2 8">Belongs to the tRNA pseudouridine synthase TruA family.</text>
</comment>
<dbReference type="Gene3D" id="3.30.70.660">
    <property type="entry name" value="Pseudouridine synthase I, catalytic domain, C-terminal subdomain"/>
    <property type="match status" value="1"/>
</dbReference>
<dbReference type="InterPro" id="IPR001406">
    <property type="entry name" value="PsdUridine_synth_TruA"/>
</dbReference>
<dbReference type="InterPro" id="IPR020094">
    <property type="entry name" value="TruA/RsuA/RluB/E/F_N"/>
</dbReference>
<gene>
    <name evidence="12" type="ORF">C1SCF055_LOCUS324</name>
</gene>
<dbReference type="NCBIfam" id="TIGR00071">
    <property type="entry name" value="hisT_truA"/>
    <property type="match status" value="1"/>
</dbReference>
<evidence type="ECO:0000256" key="9">
    <source>
        <dbReference type="SAM" id="Phobius"/>
    </source>
</evidence>
<keyword evidence="3 9" id="KW-0812">Transmembrane</keyword>
<dbReference type="InterPro" id="IPR020097">
    <property type="entry name" value="PsdUridine_synth_TruA_a/b_dom"/>
</dbReference>
<feature type="domain" description="Pseudouridine synthase I TruA alpha/beta" evidence="11">
    <location>
        <begin position="9"/>
        <end position="100"/>
    </location>
</feature>
<evidence type="ECO:0000256" key="6">
    <source>
        <dbReference type="ARBA" id="ARBA00023136"/>
    </source>
</evidence>
<dbReference type="Pfam" id="PF00520">
    <property type="entry name" value="Ion_trans"/>
    <property type="match status" value="1"/>
</dbReference>
<dbReference type="CDD" id="cd02570">
    <property type="entry name" value="PseudoU_synth_EcTruA"/>
    <property type="match status" value="1"/>
</dbReference>
<dbReference type="EMBL" id="CAMXCT030000001">
    <property type="protein sequence ID" value="CAL4759046.1"/>
    <property type="molecule type" value="Genomic_DNA"/>
</dbReference>
<dbReference type="SUPFAM" id="SSF81324">
    <property type="entry name" value="Voltage-gated potassium channels"/>
    <property type="match status" value="1"/>
</dbReference>
<evidence type="ECO:0000256" key="2">
    <source>
        <dbReference type="ARBA" id="ARBA00009375"/>
    </source>
</evidence>
<evidence type="ECO:0000256" key="5">
    <source>
        <dbReference type="ARBA" id="ARBA00022989"/>
    </source>
</evidence>
<keyword evidence="14" id="KW-1185">Reference proteome</keyword>
<dbReference type="GO" id="GO:0160147">
    <property type="term" value="F:tRNA pseudouridine(38-40) synthase activity"/>
    <property type="evidence" value="ECO:0007669"/>
    <property type="project" value="UniProtKB-EC"/>
</dbReference>
<keyword evidence="7 8" id="KW-0413">Isomerase</keyword>
<dbReference type="GO" id="GO:0003723">
    <property type="term" value="F:RNA binding"/>
    <property type="evidence" value="ECO:0007669"/>
    <property type="project" value="InterPro"/>
</dbReference>
<dbReference type="Gene3D" id="1.20.120.350">
    <property type="entry name" value="Voltage-gated potassium channels. Chain C"/>
    <property type="match status" value="1"/>
</dbReference>
<keyword evidence="6 9" id="KW-0472">Membrane</keyword>
<evidence type="ECO:0000256" key="7">
    <source>
        <dbReference type="ARBA" id="ARBA00023235"/>
    </source>
</evidence>
<feature type="transmembrane region" description="Helical" evidence="9">
    <location>
        <begin position="312"/>
        <end position="331"/>
    </location>
</feature>
<evidence type="ECO:0000313" key="13">
    <source>
        <dbReference type="EMBL" id="CAL1125109.1"/>
    </source>
</evidence>
<comment type="subcellular location">
    <subcellularLocation>
        <location evidence="1">Membrane</location>
        <topology evidence="1">Multi-pass membrane protein</topology>
    </subcellularLocation>
</comment>
<protein>
    <recommendedName>
        <fullName evidence="8">tRNA pseudouridine synthase</fullName>
        <ecNumber evidence="8">5.4.99.12</ecNumber>
    </recommendedName>
</protein>
<dbReference type="EMBL" id="CAMXCT010000001">
    <property type="protein sequence ID" value="CAI3971734.1"/>
    <property type="molecule type" value="Genomic_DNA"/>
</dbReference>
<dbReference type="EC" id="5.4.99.12" evidence="8"/>
<evidence type="ECO:0000259" key="10">
    <source>
        <dbReference type="Pfam" id="PF00520"/>
    </source>
</evidence>
<dbReference type="AlphaFoldDB" id="A0A9P1FCK5"/>
<dbReference type="GO" id="GO:0031119">
    <property type="term" value="P:tRNA pseudouridine synthesis"/>
    <property type="evidence" value="ECO:0007669"/>
    <property type="project" value="TreeGrafter"/>
</dbReference>
<reference evidence="12" key="1">
    <citation type="submission" date="2022-10" db="EMBL/GenBank/DDBJ databases">
        <authorList>
            <person name="Chen Y."/>
            <person name="Dougan E. K."/>
            <person name="Chan C."/>
            <person name="Rhodes N."/>
            <person name="Thang M."/>
        </authorList>
    </citation>
    <scope>NUCLEOTIDE SEQUENCE</scope>
</reference>
<evidence type="ECO:0000313" key="12">
    <source>
        <dbReference type="EMBL" id="CAI3971734.1"/>
    </source>
</evidence>
<feature type="transmembrane region" description="Helical" evidence="9">
    <location>
        <begin position="282"/>
        <end position="300"/>
    </location>
</feature>
<reference evidence="13" key="2">
    <citation type="submission" date="2024-04" db="EMBL/GenBank/DDBJ databases">
        <authorList>
            <person name="Chen Y."/>
            <person name="Shah S."/>
            <person name="Dougan E. K."/>
            <person name="Thang M."/>
            <person name="Chan C."/>
        </authorList>
    </citation>
    <scope>NUCLEOTIDE SEQUENCE [LARGE SCALE GENOMIC DNA]</scope>
</reference>
<dbReference type="Pfam" id="PF01416">
    <property type="entry name" value="PseudoU_synth_1"/>
    <property type="match status" value="2"/>
</dbReference>
<dbReference type="Gene3D" id="1.10.287.70">
    <property type="match status" value="1"/>
</dbReference>
<dbReference type="InterPro" id="IPR020095">
    <property type="entry name" value="PsdUridine_synth_TruA_C"/>
</dbReference>
<keyword evidence="5 9" id="KW-1133">Transmembrane helix</keyword>
<evidence type="ECO:0000259" key="11">
    <source>
        <dbReference type="Pfam" id="PF01416"/>
    </source>
</evidence>
<feature type="transmembrane region" description="Helical" evidence="9">
    <location>
        <begin position="343"/>
        <end position="360"/>
    </location>
</feature>
<feature type="domain" description="Ion transport" evidence="10">
    <location>
        <begin position="281"/>
        <end position="488"/>
    </location>
</feature>
<organism evidence="12">
    <name type="scientific">Cladocopium goreaui</name>
    <dbReference type="NCBI Taxonomy" id="2562237"/>
    <lineage>
        <taxon>Eukaryota</taxon>
        <taxon>Sar</taxon>
        <taxon>Alveolata</taxon>
        <taxon>Dinophyceae</taxon>
        <taxon>Suessiales</taxon>
        <taxon>Symbiodiniaceae</taxon>
        <taxon>Cladocopium</taxon>
    </lineage>
</organism>
<evidence type="ECO:0000256" key="3">
    <source>
        <dbReference type="ARBA" id="ARBA00022692"/>
    </source>
</evidence>
<dbReference type="Proteomes" id="UP001152797">
    <property type="component" value="Unassembled WGS sequence"/>
</dbReference>
<dbReference type="FunFam" id="3.30.70.580:FF:000001">
    <property type="entry name" value="tRNA pseudouridine synthase A"/>
    <property type="match status" value="1"/>
</dbReference>